<dbReference type="GO" id="GO:0016560">
    <property type="term" value="P:protein import into peroxisome matrix, docking"/>
    <property type="evidence" value="ECO:0007669"/>
    <property type="project" value="UniProtKB-UniRule"/>
</dbReference>
<evidence type="ECO:0000256" key="7">
    <source>
        <dbReference type="RuleBase" id="RU367032"/>
    </source>
</evidence>
<keyword evidence="7" id="KW-0813">Transport</keyword>
<dbReference type="OrthoDB" id="441517at2759"/>
<evidence type="ECO:0000256" key="1">
    <source>
        <dbReference type="ARBA" id="ARBA00005443"/>
    </source>
</evidence>
<proteinExistence type="inferred from homology"/>
<evidence type="ECO:0000313" key="11">
    <source>
        <dbReference type="Proteomes" id="UP000244855"/>
    </source>
</evidence>
<feature type="region of interest" description="Disordered" evidence="8">
    <location>
        <begin position="241"/>
        <end position="289"/>
    </location>
</feature>
<feature type="region of interest" description="Disordered" evidence="8">
    <location>
        <begin position="1"/>
        <end position="89"/>
    </location>
</feature>
<evidence type="ECO:0000313" key="10">
    <source>
        <dbReference type="EMBL" id="PVI03238.1"/>
    </source>
</evidence>
<evidence type="ECO:0000256" key="3">
    <source>
        <dbReference type="ARBA" id="ARBA00023140"/>
    </source>
</evidence>
<evidence type="ECO:0000259" key="9">
    <source>
        <dbReference type="Pfam" id="PF04695"/>
    </source>
</evidence>
<dbReference type="GO" id="GO:1990429">
    <property type="term" value="C:peroxisomal importomer complex"/>
    <property type="evidence" value="ECO:0007669"/>
    <property type="project" value="TreeGrafter"/>
</dbReference>
<feature type="compositionally biased region" description="Polar residues" evidence="8">
    <location>
        <begin position="30"/>
        <end position="42"/>
    </location>
</feature>
<evidence type="ECO:0000256" key="6">
    <source>
        <dbReference type="ARBA" id="ARBA00046271"/>
    </source>
</evidence>
<feature type="compositionally biased region" description="Low complexity" evidence="8">
    <location>
        <begin position="43"/>
        <end position="64"/>
    </location>
</feature>
<feature type="compositionally biased region" description="Pro residues" evidence="8">
    <location>
        <begin position="142"/>
        <end position="152"/>
    </location>
</feature>
<comment type="subcellular location">
    <subcellularLocation>
        <location evidence="6 7">Peroxisome membrane</location>
    </subcellularLocation>
</comment>
<dbReference type="AlphaFoldDB" id="A0A2V1DY05"/>
<dbReference type="PANTHER" id="PTHR23058">
    <property type="entry name" value="PEROXISOMAL MEMBRANE PROTEIN PEX14"/>
    <property type="match status" value="1"/>
</dbReference>
<keyword evidence="7" id="KW-0653">Protein transport</keyword>
<gene>
    <name evidence="10" type="ORF">DM02DRAFT_717004</name>
</gene>
<organism evidence="10 11">
    <name type="scientific">Periconia macrospinosa</name>
    <dbReference type="NCBI Taxonomy" id="97972"/>
    <lineage>
        <taxon>Eukaryota</taxon>
        <taxon>Fungi</taxon>
        <taxon>Dikarya</taxon>
        <taxon>Ascomycota</taxon>
        <taxon>Pezizomycotina</taxon>
        <taxon>Dothideomycetes</taxon>
        <taxon>Pleosporomycetidae</taxon>
        <taxon>Pleosporales</taxon>
        <taxon>Massarineae</taxon>
        <taxon>Periconiaceae</taxon>
        <taxon>Periconia</taxon>
    </lineage>
</organism>
<accession>A0A2V1DY05</accession>
<feature type="region of interest" description="Disordered" evidence="8">
    <location>
        <begin position="108"/>
        <end position="153"/>
    </location>
</feature>
<evidence type="ECO:0000256" key="8">
    <source>
        <dbReference type="SAM" id="MobiDB-lite"/>
    </source>
</evidence>
<evidence type="ECO:0000256" key="4">
    <source>
        <dbReference type="ARBA" id="ARBA00029502"/>
    </source>
</evidence>
<feature type="domain" description="Peroxisome membrane anchor protein Pex14p N-terminal" evidence="9">
    <location>
        <begin position="71"/>
        <end position="110"/>
    </location>
</feature>
<dbReference type="InterPro" id="IPR036388">
    <property type="entry name" value="WH-like_DNA-bd_sf"/>
</dbReference>
<dbReference type="Pfam" id="PF04695">
    <property type="entry name" value="Pex14_N"/>
    <property type="match status" value="1"/>
</dbReference>
<dbReference type="EMBL" id="KZ805334">
    <property type="protein sequence ID" value="PVI03238.1"/>
    <property type="molecule type" value="Genomic_DNA"/>
</dbReference>
<keyword evidence="3 7" id="KW-0576">Peroxisome</keyword>
<dbReference type="GO" id="GO:0005102">
    <property type="term" value="F:signaling receptor binding"/>
    <property type="evidence" value="ECO:0007669"/>
    <property type="project" value="TreeGrafter"/>
</dbReference>
<dbReference type="PANTHER" id="PTHR23058:SF5">
    <property type="entry name" value="PEROXISOMAL MEMBRANE PROTEIN PEX14"/>
    <property type="match status" value="1"/>
</dbReference>
<reference evidence="10 11" key="1">
    <citation type="journal article" date="2018" name="Sci. Rep.">
        <title>Comparative genomics provides insights into the lifestyle and reveals functional heterogeneity of dark septate endophytic fungi.</title>
        <authorList>
            <person name="Knapp D.G."/>
            <person name="Nemeth J.B."/>
            <person name="Barry K."/>
            <person name="Hainaut M."/>
            <person name="Henrissat B."/>
            <person name="Johnson J."/>
            <person name="Kuo A."/>
            <person name="Lim J.H.P."/>
            <person name="Lipzen A."/>
            <person name="Nolan M."/>
            <person name="Ohm R.A."/>
            <person name="Tamas L."/>
            <person name="Grigoriev I.V."/>
            <person name="Spatafora J.W."/>
            <person name="Nagy L.G."/>
            <person name="Kovacs G.M."/>
        </authorList>
    </citation>
    <scope>NUCLEOTIDE SEQUENCE [LARGE SCALE GENOMIC DNA]</scope>
    <source>
        <strain evidence="10 11">DSE2036</strain>
    </source>
</reference>
<dbReference type="InterPro" id="IPR025655">
    <property type="entry name" value="PEX14"/>
</dbReference>
<evidence type="ECO:0000256" key="2">
    <source>
        <dbReference type="ARBA" id="ARBA00023010"/>
    </source>
</evidence>
<dbReference type="STRING" id="97972.A0A2V1DY05"/>
<dbReference type="Proteomes" id="UP000244855">
    <property type="component" value="Unassembled WGS sequence"/>
</dbReference>
<name>A0A2V1DY05_9PLEO</name>
<keyword evidence="11" id="KW-1185">Reference proteome</keyword>
<comment type="similarity">
    <text evidence="1 7">Belongs to the peroxin-14 family.</text>
</comment>
<dbReference type="GO" id="GO:0005778">
    <property type="term" value="C:peroxisomal membrane"/>
    <property type="evidence" value="ECO:0007669"/>
    <property type="project" value="UniProtKB-SubCell"/>
</dbReference>
<dbReference type="Gene3D" id="1.10.10.10">
    <property type="entry name" value="Winged helix-like DNA-binding domain superfamily/Winged helix DNA-binding domain"/>
    <property type="match status" value="1"/>
</dbReference>
<protein>
    <recommendedName>
        <fullName evidence="4 7">Peroxisomal membrane protein PEX14</fullName>
    </recommendedName>
    <alternativeName>
        <fullName evidence="5 7">Peroxin-14</fullName>
    </alternativeName>
</protein>
<comment type="function">
    <text evidence="7">Component of the PEX13-PEX14 docking complex, a translocon channel that specifically mediates the import of peroxisomal cargo proteins bound to PEX5 receptor. The PEX13-PEX14 docking complex forms a large import pore which can be opened to a diameter of about 9 nm. Mechanistically, PEX5 receptor along with cargo proteins associates with the PEX14 subunit of the PEX13-PEX14 docking complex in the cytosol, leading to the insertion of the receptor into the organelle membrane with the concomitant translocation of the cargo into the peroxisome matrix.</text>
</comment>
<keyword evidence="2" id="KW-0811">Translocation</keyword>
<dbReference type="InterPro" id="IPR006785">
    <property type="entry name" value="Pex14_N"/>
</dbReference>
<feature type="compositionally biased region" description="Acidic residues" evidence="8">
    <location>
        <begin position="247"/>
        <end position="258"/>
    </location>
</feature>
<sequence>MAGKPTIPSWQRAQATPSPPSSPSTSTSSEYVATPSSEQQPDTESLSTPESPQSSTEPAESQQSDASALRDQAARFLQDPTIQDAPRERKVAFLESKGVGAEEIEKLLGKQPISQDASPDLSEAGENAWSTAPRKQTSAPVSAPPPPPPRDIPPIVTYPEFLAQPTQQPPLITTQRLLNTAYITGGLISTMYGLSKYIIAPMTQNLAEARHEFSTHAHEQLDDLNKRLKDSVSIDPATKIKTNSSDVADDVSEADSDPTELYHRDFGTQTSPGLSRRPSLASTSDEDDVVKAHENRLKIITSHLRELQSSNNNDTTSSASLQTKVSDLTTYLSEMSYMNQYYSAGAGGFYSGGYGGLPRSKDGKDDQIEVLRSDIRAVKGVFLSARNFPAGGRGTIPAGRSGV</sequence>
<keyword evidence="7" id="KW-0472">Membrane</keyword>
<evidence type="ECO:0000256" key="5">
    <source>
        <dbReference type="ARBA" id="ARBA00029691"/>
    </source>
</evidence>